<keyword evidence="2" id="KW-0732">Signal</keyword>
<keyword evidence="4" id="KW-1185">Reference proteome</keyword>
<gene>
    <name evidence="3" type="ORF">AB1Y20_011985</name>
</gene>
<evidence type="ECO:0000256" key="1">
    <source>
        <dbReference type="SAM" id="MobiDB-lite"/>
    </source>
</evidence>
<evidence type="ECO:0000313" key="3">
    <source>
        <dbReference type="EMBL" id="KAL1503504.1"/>
    </source>
</evidence>
<feature type="chain" id="PRO_5044311265" description="Alpha-L-rhamnosidase" evidence="2">
    <location>
        <begin position="17"/>
        <end position="1591"/>
    </location>
</feature>
<evidence type="ECO:0000256" key="2">
    <source>
        <dbReference type="SAM" id="SignalP"/>
    </source>
</evidence>
<protein>
    <recommendedName>
        <fullName evidence="5">Alpha-L-rhamnosidase</fullName>
    </recommendedName>
</protein>
<dbReference type="Gene3D" id="1.50.10.100">
    <property type="entry name" value="Chondroitin AC/alginate lyase"/>
    <property type="match status" value="1"/>
</dbReference>
<reference evidence="3 4" key="1">
    <citation type="journal article" date="2024" name="Science">
        <title>Giant polyketide synthase enzymes in the biosynthesis of giant marine polyether toxins.</title>
        <authorList>
            <person name="Fallon T.R."/>
            <person name="Shende V.V."/>
            <person name="Wierzbicki I.H."/>
            <person name="Pendleton A.L."/>
            <person name="Watervoot N.F."/>
            <person name="Auber R.P."/>
            <person name="Gonzalez D.J."/>
            <person name="Wisecaver J.H."/>
            <person name="Moore B.S."/>
        </authorList>
    </citation>
    <scope>NUCLEOTIDE SEQUENCE [LARGE SCALE GENOMIC DNA]</scope>
    <source>
        <strain evidence="3 4">12B1</strain>
    </source>
</reference>
<dbReference type="EMBL" id="JBGBPQ010000021">
    <property type="protein sequence ID" value="KAL1503504.1"/>
    <property type="molecule type" value="Genomic_DNA"/>
</dbReference>
<dbReference type="Gene3D" id="2.70.98.70">
    <property type="match status" value="1"/>
</dbReference>
<feature type="region of interest" description="Disordered" evidence="1">
    <location>
        <begin position="1181"/>
        <end position="1214"/>
    </location>
</feature>
<sequence>MRLLLLCGCLLHAAGAETAWHTISSVLLREPVEYLPTVPSHAAAAAIYSGVAHTFSGGYPFASYSVSMSSTGSAPSDVDTTVDPLSGLCNRSLHAPVLAGPLFTCPASGACSGPQLSTGALLCRASYHTPSVQLGGVVGTYWARAVASPAWAQYIFPAVPAGATTLTLRFKLDARYRPELYGGNPCANASAAYNCSLCTDGAWDFSQPAGFYALWSAAGRHDYVISGPHGGLELGLQFDAGILTHILEAPAALSLSPGEFPVVAFFIYSQYLAAGEVAYDAQGRCSVTWSGEYPGAPPYKGRPLMIEKATLLYRSGLAFPTQPPVGRPRLYGSNDVWYRSRVMPFFHAPCDAEAAPDAGWFEEAGVFDVKSHFEYAARGFRSCTQPAIDGADIAAYHPARKYLQYLSGGESPSFVDGRRALHLVRRLWSCYEHGGVCEYNSSQALRLATALVAVEMARWEGYVWTCGVQCGGTPGSVAFDLTTSEPVAYFSLWYDVLSSQAGLVPAGNASVVASMLRSQIDLFRDAFWFGEWTLWNGNNWTPHLCTAALMWAIAFFHEDDAALEVVAMVNDIMWLHRKYYLPDGTYVEGVVVYSIMSISGLLQMASMQRPSFGAAPEAVDVDALRAVVRYQLASMATDGYAVDFGDSHSRRGWTETSTLDAAMASQIVLDAPTHARQPSIDACELRAHSASAYGSSSTGVDPWVLDPALLDLNISARVKSGCYDAHASRPLGGPRISLFPDGGYAAIRLPLLPENRSGAPCFGSGAQQRCIDPSRPSLFDNVPYVHLSLQARSNSFAHSEVDFGTLVWSAWGSRLISDFGYGTIATAVGDWDTRRYEYIDNNPAGHSTVVVKEAFTSTGSRINFSQMNKGEAGSISLANVSRDDSSDASRCVELDGSVVYGSTRPDGWLDQMRRYACPLDAEAANRLFPGAILLIDVIRVKQNREPLSIYGATYGGPNFNELAPAGQQLHIEEYFYTDTAATLASDGDGNLIAEELPFNREALGSGGKWVRHVDVEVVSPHLVSLTPASGIGAYRDADGIGVVAGYATRGGNFTYDGVITSVNVWGEEHAYKKRRFRFVGDGPIDSDGDVRAFVLAPSAANQLSLPNVTLTSCGGALGCASNDAPVLCSCISICIGGDLHWTAVIDGKVKALRRVGNCSDDAADLLSPELVRELNDHVQLPTLAPTPTPTAAPTAAPTTGPTPTPTAAPTTAPGGGDHFVSTIDFEALQASGENRLEVSWTRGAPSHAVSSVYWPAMQTASTCEGCSRGPLMLRQSGGLGLHLLSGGPSLYAYICWTQSAGVQFRQAQSHSGSSYLSTDDGSVICADSNSIKLLSECSVGYVQLGLGPDGTLHSANRSLGCLGVPGGSASASAGYSATLAFGASFCIDGVDAAVWSLWANPYEPPGVSWTTRSALPSPQSSQGSTRWSIPLQIGLSENFRGGFGLEATAAGLSATNPSSGVQVVFPSGAYVGHAAWGGNTAFLFPTSSQAEYDSVGAALLSSWQSAFPSGSTIVFGPSPNATADACSVSGNERYTGFADAGSTSWCFTYADVDLDNYLNISLARGAVQLAMTPDAPDGSFISQLVNPVQSA</sequence>
<dbReference type="InterPro" id="IPR008929">
    <property type="entry name" value="Chondroitin_lyas"/>
</dbReference>
<name>A0AB34IPX8_PRYPA</name>
<evidence type="ECO:0000313" key="4">
    <source>
        <dbReference type="Proteomes" id="UP001515480"/>
    </source>
</evidence>
<comment type="caution">
    <text evidence="3">The sequence shown here is derived from an EMBL/GenBank/DDBJ whole genome shotgun (WGS) entry which is preliminary data.</text>
</comment>
<feature type="signal peptide" evidence="2">
    <location>
        <begin position="1"/>
        <end position="16"/>
    </location>
</feature>
<proteinExistence type="predicted"/>
<evidence type="ECO:0008006" key="5">
    <source>
        <dbReference type="Google" id="ProtNLM"/>
    </source>
</evidence>
<dbReference type="Proteomes" id="UP001515480">
    <property type="component" value="Unassembled WGS sequence"/>
</dbReference>
<organism evidence="3 4">
    <name type="scientific">Prymnesium parvum</name>
    <name type="common">Toxic golden alga</name>
    <dbReference type="NCBI Taxonomy" id="97485"/>
    <lineage>
        <taxon>Eukaryota</taxon>
        <taxon>Haptista</taxon>
        <taxon>Haptophyta</taxon>
        <taxon>Prymnesiophyceae</taxon>
        <taxon>Prymnesiales</taxon>
        <taxon>Prymnesiaceae</taxon>
        <taxon>Prymnesium</taxon>
    </lineage>
</organism>
<accession>A0AB34IPX8</accession>